<dbReference type="OrthoDB" id="1769748at2"/>
<dbReference type="Pfam" id="PF07949">
    <property type="entry name" value="YbbR"/>
    <property type="match status" value="3"/>
</dbReference>
<dbReference type="Proteomes" id="UP000243297">
    <property type="component" value="Unassembled WGS sequence"/>
</dbReference>
<evidence type="ECO:0000313" key="3">
    <source>
        <dbReference type="Proteomes" id="UP000243297"/>
    </source>
</evidence>
<reference evidence="3" key="1">
    <citation type="submission" date="2017-02" db="EMBL/GenBank/DDBJ databases">
        <authorList>
            <person name="Varghese N."/>
            <person name="Submissions S."/>
        </authorList>
    </citation>
    <scope>NUCLEOTIDE SEQUENCE [LARGE SCALE GENOMIC DNA]</scope>
    <source>
        <strain evidence="3">ATCC 25662</strain>
    </source>
</reference>
<keyword evidence="1" id="KW-0812">Transmembrane</keyword>
<dbReference type="Gene3D" id="2.170.120.40">
    <property type="entry name" value="YbbR-like domain"/>
    <property type="match status" value="2"/>
</dbReference>
<name>A0A1T4JZW8_9FIRM</name>
<dbReference type="InterPro" id="IPR012505">
    <property type="entry name" value="YbbR"/>
</dbReference>
<dbReference type="Gene3D" id="2.170.120.30">
    <property type="match status" value="2"/>
</dbReference>
<keyword evidence="3" id="KW-1185">Reference proteome</keyword>
<keyword evidence="1" id="KW-1133">Transmembrane helix</keyword>
<dbReference type="RefSeq" id="WP_078710663.1">
    <property type="nucleotide sequence ID" value="NZ_FUWY01000001.1"/>
</dbReference>
<dbReference type="AlphaFoldDB" id="A0A1T4JZW8"/>
<dbReference type="STRING" id="118967.SAMN02745191_0202"/>
<gene>
    <name evidence="2" type="ORF">SAMN02745191_0202</name>
</gene>
<protein>
    <submittedName>
        <fullName evidence="2">YbbR domain-containing protein</fullName>
    </submittedName>
</protein>
<organism evidence="2 3">
    <name type="scientific">Anaerorhabdus furcosa</name>
    <dbReference type="NCBI Taxonomy" id="118967"/>
    <lineage>
        <taxon>Bacteria</taxon>
        <taxon>Bacillati</taxon>
        <taxon>Bacillota</taxon>
        <taxon>Erysipelotrichia</taxon>
        <taxon>Erysipelotrichales</taxon>
        <taxon>Erysipelotrichaceae</taxon>
        <taxon>Anaerorhabdus</taxon>
    </lineage>
</organism>
<evidence type="ECO:0000313" key="2">
    <source>
        <dbReference type="EMBL" id="SJZ35720.1"/>
    </source>
</evidence>
<accession>A0A1T4JZW8</accession>
<evidence type="ECO:0000256" key="1">
    <source>
        <dbReference type="SAM" id="Phobius"/>
    </source>
</evidence>
<keyword evidence="1" id="KW-0472">Membrane</keyword>
<feature type="transmembrane region" description="Helical" evidence="1">
    <location>
        <begin position="62"/>
        <end position="80"/>
    </location>
</feature>
<sequence length="469" mass="50969">MTNMKNKKIKDNNPDSKLELANKIAKQSKKVVNTYAHFEDSLFRVIRSFSSWIDNVLFNQRFSVIVSLGLAILIYITVNFNSQNSIFGNPLVNAKPINNVPIVARYNTDTFEISGLPATANITIIGEGSNVNAAANQKGTIVANLEGLTEGQHTVRLQAEGYGDNVQVKTDPTDVVVTLKKKSTGQFDIGYDFINQDKMNSIYSLGTPEFEYSKVNVRASKDTLDSIAFIKALIDVTGVEGDFEQEATLVAYDKKGVPVNADIVPNTVKVKVPVTSPNKTVPIIVETVGDVPNGMAIQSITMDHESVTIYASESVLSKINEVGVTLDASSLTKDSSVLRPITLPTGVKSSSVNQVTMDVKLANGVTKIIPNVPISYKNNVNKYKFTTLDGQAYVDVEIFGTQENIDKVNVDDIVVYFDMANATPGNQEFKLSVEQPIGSLVKYSVSQPTISVTVSGEVDNTMEESVGTN</sequence>
<dbReference type="PANTHER" id="PTHR37804">
    <property type="entry name" value="CDAA REGULATORY PROTEIN CDAR"/>
    <property type="match status" value="1"/>
</dbReference>
<dbReference type="EMBL" id="FUWY01000001">
    <property type="protein sequence ID" value="SJZ35720.1"/>
    <property type="molecule type" value="Genomic_DNA"/>
</dbReference>
<dbReference type="InterPro" id="IPR053154">
    <property type="entry name" value="c-di-AMP_regulator"/>
</dbReference>
<dbReference type="PANTHER" id="PTHR37804:SF1">
    <property type="entry name" value="CDAA REGULATORY PROTEIN CDAR"/>
    <property type="match status" value="1"/>
</dbReference>
<proteinExistence type="predicted"/>